<proteinExistence type="predicted"/>
<sequence length="381" mass="42124">MGAMLSVEAEGVDELQQEPEVAPCHPSSSPLSPHVTYLGPSVRVSDPYNILNASSRLQSMVSAASSPPNWVSGDEDVHTEVYLIRHAESTMNAHPELVGGRSPLATLTALGKRQAHALGVHLRSLGVDFDAVYSSPLERAKQTAFFVCQELDIPKNVVEIAEALQELSQGQWEGQPRKEVYTAKMLPLINATQPDFCAPGGESQRQVEFRMVEFLNNTVLHRAFAAMQEARLQHQRGSEDALNAIPQSSIQVHPLEEAEMCRAKEWEISTKDDNVFEAVRENVDGVKLCKEEDETPDSTGSYGELRARDDLASMSQALPYCAAVFTHGMAIKCLLRGLLGSDAHMTRRWCIDNSSISVLRHSTSQGWQIQRINDTSHLRRL</sequence>
<dbReference type="SMART" id="SM00855">
    <property type="entry name" value="PGAM"/>
    <property type="match status" value="1"/>
</dbReference>
<dbReference type="PANTHER" id="PTHR47927">
    <property type="entry name" value="PUTATIVE-RELATED"/>
    <property type="match status" value="1"/>
</dbReference>
<protein>
    <recommendedName>
        <fullName evidence="3">Fructose-2,6-bisphosphatase</fullName>
    </recommendedName>
</protein>
<dbReference type="InterPro" id="IPR029033">
    <property type="entry name" value="His_PPase_superfam"/>
</dbReference>
<organism evidence="1 2">
    <name type="scientific">Sphagnum troendelagicum</name>
    <dbReference type="NCBI Taxonomy" id="128251"/>
    <lineage>
        <taxon>Eukaryota</taxon>
        <taxon>Viridiplantae</taxon>
        <taxon>Streptophyta</taxon>
        <taxon>Embryophyta</taxon>
        <taxon>Bryophyta</taxon>
        <taxon>Sphagnophytina</taxon>
        <taxon>Sphagnopsida</taxon>
        <taxon>Sphagnales</taxon>
        <taxon>Sphagnaceae</taxon>
        <taxon>Sphagnum</taxon>
    </lineage>
</organism>
<gene>
    <name evidence="1" type="ORF">CSSPTR1EN2_LOCUS23501</name>
</gene>
<keyword evidence="2" id="KW-1185">Reference proteome</keyword>
<evidence type="ECO:0008006" key="3">
    <source>
        <dbReference type="Google" id="ProtNLM"/>
    </source>
</evidence>
<dbReference type="PANTHER" id="PTHR47927:SF2">
    <property type="entry name" value="PHOSPHOGLYCERATE MUTASE FAMILY PROTEIN"/>
    <property type="match status" value="1"/>
</dbReference>
<dbReference type="Pfam" id="PF00300">
    <property type="entry name" value="His_Phos_1"/>
    <property type="match status" value="2"/>
</dbReference>
<dbReference type="InterPro" id="IPR013078">
    <property type="entry name" value="His_Pase_superF_clade-1"/>
</dbReference>
<dbReference type="EMBL" id="OZ019901">
    <property type="protein sequence ID" value="CAK9237101.1"/>
    <property type="molecule type" value="Genomic_DNA"/>
</dbReference>
<accession>A0ABP0V3V5</accession>
<evidence type="ECO:0000313" key="1">
    <source>
        <dbReference type="EMBL" id="CAK9237101.1"/>
    </source>
</evidence>
<dbReference type="SUPFAM" id="SSF53254">
    <property type="entry name" value="Phosphoglycerate mutase-like"/>
    <property type="match status" value="1"/>
</dbReference>
<dbReference type="Gene3D" id="3.40.50.1240">
    <property type="entry name" value="Phosphoglycerate mutase-like"/>
    <property type="match status" value="2"/>
</dbReference>
<reference evidence="1" key="1">
    <citation type="submission" date="2024-02" db="EMBL/GenBank/DDBJ databases">
        <authorList>
            <consortium name="ELIXIR-Norway"/>
            <consortium name="Elixir Norway"/>
        </authorList>
    </citation>
    <scope>NUCLEOTIDE SEQUENCE</scope>
</reference>
<dbReference type="Proteomes" id="UP001497512">
    <property type="component" value="Chromosome 9"/>
</dbReference>
<evidence type="ECO:0000313" key="2">
    <source>
        <dbReference type="Proteomes" id="UP001497512"/>
    </source>
</evidence>
<name>A0ABP0V3V5_9BRYO</name>
<dbReference type="CDD" id="cd07067">
    <property type="entry name" value="HP_PGM_like"/>
    <property type="match status" value="1"/>
</dbReference>